<keyword evidence="1" id="KW-0732">Signal</keyword>
<evidence type="ECO:0000313" key="3">
    <source>
        <dbReference type="Proteomes" id="UP000176998"/>
    </source>
</evidence>
<dbReference type="AlphaFoldDB" id="A0A1G4BAK3"/>
<evidence type="ECO:0000313" key="2">
    <source>
        <dbReference type="EMBL" id="OHE98434.1"/>
    </source>
</evidence>
<keyword evidence="3" id="KW-1185">Reference proteome</keyword>
<reference evidence="2 3" key="1">
    <citation type="submission" date="2016-09" db="EMBL/GenBank/DDBJ databases">
        <authorList>
            <person name="Capua I."/>
            <person name="De Benedictis P."/>
            <person name="Joannis T."/>
            <person name="Lombin L.H."/>
            <person name="Cattoli G."/>
        </authorList>
    </citation>
    <scope>NUCLEOTIDE SEQUENCE [LARGE SCALE GENOMIC DNA]</scope>
    <source>
        <strain evidence="2 3">IMI 309357</strain>
    </source>
</reference>
<protein>
    <submittedName>
        <fullName evidence="2">Uncharacterized protein</fullName>
    </submittedName>
</protein>
<dbReference type="Proteomes" id="UP000176998">
    <property type="component" value="Unassembled WGS sequence"/>
</dbReference>
<gene>
    <name evidence="2" type="ORF">CORC01_06225</name>
</gene>
<feature type="signal peptide" evidence="1">
    <location>
        <begin position="1"/>
        <end position="15"/>
    </location>
</feature>
<name>A0A1G4BAK3_9PEZI</name>
<dbReference type="GeneID" id="34559376"/>
<evidence type="ECO:0000256" key="1">
    <source>
        <dbReference type="SAM" id="SignalP"/>
    </source>
</evidence>
<sequence>MYLFFFHLLCALCWTSKVTLLKAVHQMTFDPPLPGQT</sequence>
<dbReference type="RefSeq" id="XP_022475583.1">
    <property type="nucleotide sequence ID" value="XM_022617866.1"/>
</dbReference>
<organism evidence="2 3">
    <name type="scientific">Colletotrichum orchidophilum</name>
    <dbReference type="NCBI Taxonomy" id="1209926"/>
    <lineage>
        <taxon>Eukaryota</taxon>
        <taxon>Fungi</taxon>
        <taxon>Dikarya</taxon>
        <taxon>Ascomycota</taxon>
        <taxon>Pezizomycotina</taxon>
        <taxon>Sordariomycetes</taxon>
        <taxon>Hypocreomycetidae</taxon>
        <taxon>Glomerellales</taxon>
        <taxon>Glomerellaceae</taxon>
        <taxon>Colletotrichum</taxon>
    </lineage>
</organism>
<proteinExistence type="predicted"/>
<dbReference type="EMBL" id="MJBS01000046">
    <property type="protein sequence ID" value="OHE98434.1"/>
    <property type="molecule type" value="Genomic_DNA"/>
</dbReference>
<accession>A0A1G4BAK3</accession>
<comment type="caution">
    <text evidence="2">The sequence shown here is derived from an EMBL/GenBank/DDBJ whole genome shotgun (WGS) entry which is preliminary data.</text>
</comment>
<feature type="chain" id="PRO_5012136336" evidence="1">
    <location>
        <begin position="16"/>
        <end position="37"/>
    </location>
</feature>